<protein>
    <submittedName>
        <fullName evidence="1">Uncharacterized protein</fullName>
    </submittedName>
</protein>
<accession>A0A540NGH4</accession>
<dbReference type="Proteomes" id="UP000315295">
    <property type="component" value="Unassembled WGS sequence"/>
</dbReference>
<organism evidence="1 2">
    <name type="scientific">Malus baccata</name>
    <name type="common">Siberian crab apple</name>
    <name type="synonym">Pyrus baccata</name>
    <dbReference type="NCBI Taxonomy" id="106549"/>
    <lineage>
        <taxon>Eukaryota</taxon>
        <taxon>Viridiplantae</taxon>
        <taxon>Streptophyta</taxon>
        <taxon>Embryophyta</taxon>
        <taxon>Tracheophyta</taxon>
        <taxon>Spermatophyta</taxon>
        <taxon>Magnoliopsida</taxon>
        <taxon>eudicotyledons</taxon>
        <taxon>Gunneridae</taxon>
        <taxon>Pentapetalae</taxon>
        <taxon>rosids</taxon>
        <taxon>fabids</taxon>
        <taxon>Rosales</taxon>
        <taxon>Rosaceae</taxon>
        <taxon>Amygdaloideae</taxon>
        <taxon>Maleae</taxon>
        <taxon>Malus</taxon>
    </lineage>
</organism>
<proteinExistence type="predicted"/>
<evidence type="ECO:0000313" key="1">
    <source>
        <dbReference type="EMBL" id="TQE10116.1"/>
    </source>
</evidence>
<dbReference type="EMBL" id="VIEB01000048">
    <property type="protein sequence ID" value="TQE10116.1"/>
    <property type="molecule type" value="Genomic_DNA"/>
</dbReference>
<gene>
    <name evidence="1" type="ORF">C1H46_004286</name>
</gene>
<evidence type="ECO:0000313" key="2">
    <source>
        <dbReference type="Proteomes" id="UP000315295"/>
    </source>
</evidence>
<name>A0A540NGH4_MALBA</name>
<reference evidence="1 2" key="1">
    <citation type="journal article" date="2019" name="G3 (Bethesda)">
        <title>Sequencing of a Wild Apple (Malus baccata) Genome Unravels the Differences Between Cultivated and Wild Apple Species Regarding Disease Resistance and Cold Tolerance.</title>
        <authorList>
            <person name="Chen X."/>
        </authorList>
    </citation>
    <scope>NUCLEOTIDE SEQUENCE [LARGE SCALE GENOMIC DNA]</scope>
    <source>
        <strain evidence="2">cv. Shandingzi</strain>
        <tissue evidence="1">Leaves</tissue>
    </source>
</reference>
<keyword evidence="2" id="KW-1185">Reference proteome</keyword>
<dbReference type="AlphaFoldDB" id="A0A540NGH4"/>
<sequence length="80" mass="8889">MQASRRKGVCSPQGSVLTTRGCYSSQWRLLVARQSDYRKEVSHRKVGLLTAREVCLPQGSVLAANEVCLSQGMCARYKEV</sequence>
<comment type="caution">
    <text evidence="1">The sequence shown here is derived from an EMBL/GenBank/DDBJ whole genome shotgun (WGS) entry which is preliminary data.</text>
</comment>